<accession>A0A4Q8QAD3</accession>
<name>A0A4Q8QAD3_9FLAO</name>
<dbReference type="EMBL" id="SGIU01000002">
    <property type="protein sequence ID" value="TAI47262.1"/>
    <property type="molecule type" value="Genomic_DNA"/>
</dbReference>
<evidence type="ECO:0000256" key="1">
    <source>
        <dbReference type="SAM" id="SignalP"/>
    </source>
</evidence>
<evidence type="ECO:0000313" key="2">
    <source>
        <dbReference type="EMBL" id="TAI47262.1"/>
    </source>
</evidence>
<dbReference type="PROSITE" id="PS51257">
    <property type="entry name" value="PROKAR_LIPOPROTEIN"/>
    <property type="match status" value="1"/>
</dbReference>
<keyword evidence="1" id="KW-0732">Signal</keyword>
<organism evidence="2 3">
    <name type="scientific">Flagellimonas allohymeniacidonis</name>
    <dbReference type="NCBI Taxonomy" id="2517819"/>
    <lineage>
        <taxon>Bacteria</taxon>
        <taxon>Pseudomonadati</taxon>
        <taxon>Bacteroidota</taxon>
        <taxon>Flavobacteriia</taxon>
        <taxon>Flavobacteriales</taxon>
        <taxon>Flavobacteriaceae</taxon>
        <taxon>Flagellimonas</taxon>
    </lineage>
</organism>
<gene>
    <name evidence="2" type="ORF">EW142_11300</name>
</gene>
<proteinExistence type="predicted"/>
<evidence type="ECO:0000313" key="3">
    <source>
        <dbReference type="Proteomes" id="UP000291981"/>
    </source>
</evidence>
<dbReference type="AlphaFoldDB" id="A0A4Q8QAD3"/>
<sequence>MLFKRAFLVSLFFVLAPLFFSCSSSDDEDDENIDFSSCSLTGPNFSISDISGNWVATQANFDIPGTTLQVDIVADGGTVTLNVQSNGGFTLVITPNGSPSETTTGDLAFCEGLFTVRYDDAPNEPETLAGSLNNDVLTITGPVEFDVDDDGSDDEAFVILRFDRV</sequence>
<feature type="signal peptide" evidence="1">
    <location>
        <begin position="1"/>
        <end position="26"/>
    </location>
</feature>
<evidence type="ECO:0008006" key="4">
    <source>
        <dbReference type="Google" id="ProtNLM"/>
    </source>
</evidence>
<comment type="caution">
    <text evidence="2">The sequence shown here is derived from an EMBL/GenBank/DDBJ whole genome shotgun (WGS) entry which is preliminary data.</text>
</comment>
<dbReference type="RefSeq" id="WP_130613912.1">
    <property type="nucleotide sequence ID" value="NZ_SGIU01000002.1"/>
</dbReference>
<protein>
    <recommendedName>
        <fullName evidence="4">Lipocalin-like domain-containing protein</fullName>
    </recommendedName>
</protein>
<keyword evidence="3" id="KW-1185">Reference proteome</keyword>
<dbReference type="OrthoDB" id="1448791at2"/>
<dbReference type="Proteomes" id="UP000291981">
    <property type="component" value="Unassembled WGS sequence"/>
</dbReference>
<feature type="chain" id="PRO_5020337942" description="Lipocalin-like domain-containing protein" evidence="1">
    <location>
        <begin position="27"/>
        <end position="165"/>
    </location>
</feature>
<reference evidence="2 3" key="1">
    <citation type="submission" date="2019-02" db="EMBL/GenBank/DDBJ databases">
        <title>Draft genome sequence of Muricauda sp. 176CP4-71.</title>
        <authorList>
            <person name="Park J.-S."/>
        </authorList>
    </citation>
    <scope>NUCLEOTIDE SEQUENCE [LARGE SCALE GENOMIC DNA]</scope>
    <source>
        <strain evidence="2 3">176CP4-71</strain>
    </source>
</reference>